<accession>A0A5J6BSQ9</accession>
<protein>
    <submittedName>
        <fullName evidence="13">Acid-sensing ion channel 4</fullName>
    </submittedName>
</protein>
<evidence type="ECO:0000256" key="3">
    <source>
        <dbReference type="ARBA" id="ARBA00022461"/>
    </source>
</evidence>
<evidence type="ECO:0000256" key="2">
    <source>
        <dbReference type="ARBA" id="ARBA00022448"/>
    </source>
</evidence>
<keyword evidence="8 12" id="KW-0472">Membrane</keyword>
<keyword evidence="4 11" id="KW-0812">Transmembrane</keyword>
<sequence>MAKEDLSMEEKFASTTSCHGISHVYQNDSGRLPRMIWLILTIAATAVCISQCIIIIYDASQLPTRITFSDVSANSTVFPSITICNTDNSPRDALPESDLKYLSILLHTQSTENAYNETQVQEAARYFIKKYGDKFDYENYIRTSSAKLENMLLRCQWMNRPCSLSDFTSIVTDYGNCFTFNPGTKDLPLKNQTVPGEVYGLRLAFNIGQYKYYPDLLDRNRPDAGIRFTIHYHKEPPNLLAKSIIAPVGSHTYVSFTRTYHKKLEKPWGECGSRKLLFHEFYSHVACIDEVSAIYASTLCNCSIIGAFGPYGVCDSVKFITCIVPILAKARVQANENIAACPVACETYTYPTVISYGNLALIPISSLITNYLNVSGIIRHAQSLDWIKDPNYSTANFVRDNILYLDIYYSDLHTNAIEQKRATGFAEVLSNIGGQMGLFIGASIITIAEILQYLIRIFYNKSFNKPADKSKEDLNLEQNRKSSSV</sequence>
<feature type="transmembrane region" description="Helical" evidence="12">
    <location>
        <begin position="35"/>
        <end position="57"/>
    </location>
</feature>
<reference evidence="13" key="1">
    <citation type="submission" date="2019-02" db="EMBL/GenBank/DDBJ databases">
        <title>Transcriptome profiling of Trichoplax adhaerens highlights a digestive epithelium and a rich complement of genes involved in fast ionotropic and slow neuromodulatory neural signalling.</title>
        <authorList>
            <person name="Elkhatib W."/>
            <person name="Wong Y.Y."/>
            <person name="Senatore A."/>
        </authorList>
    </citation>
    <scope>NUCLEOTIDE SEQUENCE</scope>
</reference>
<evidence type="ECO:0000313" key="13">
    <source>
        <dbReference type="EMBL" id="QEP99391.1"/>
    </source>
</evidence>
<feature type="transmembrane region" description="Helical" evidence="12">
    <location>
        <begin position="436"/>
        <end position="455"/>
    </location>
</feature>
<evidence type="ECO:0000256" key="12">
    <source>
        <dbReference type="SAM" id="Phobius"/>
    </source>
</evidence>
<dbReference type="PRINTS" id="PR01078">
    <property type="entry name" value="AMINACHANNEL"/>
</dbReference>
<dbReference type="Pfam" id="PF00858">
    <property type="entry name" value="ASC"/>
    <property type="match status" value="1"/>
</dbReference>
<keyword evidence="10 11" id="KW-0407">Ion channel</keyword>
<evidence type="ECO:0000256" key="7">
    <source>
        <dbReference type="ARBA" id="ARBA00023065"/>
    </source>
</evidence>
<dbReference type="GO" id="GO:0005272">
    <property type="term" value="F:sodium channel activity"/>
    <property type="evidence" value="ECO:0007669"/>
    <property type="project" value="UniProtKB-KW"/>
</dbReference>
<dbReference type="PANTHER" id="PTHR11690">
    <property type="entry name" value="AMILORIDE-SENSITIVE SODIUM CHANNEL-RELATED"/>
    <property type="match status" value="1"/>
</dbReference>
<keyword evidence="5 12" id="KW-1133">Transmembrane helix</keyword>
<keyword evidence="3 11" id="KW-0894">Sodium channel</keyword>
<dbReference type="Gene3D" id="2.60.470.10">
    <property type="entry name" value="Acid-sensing ion channels like domains"/>
    <property type="match status" value="1"/>
</dbReference>
<keyword evidence="6" id="KW-0915">Sodium</keyword>
<dbReference type="PANTHER" id="PTHR11690:SF222">
    <property type="entry name" value="AMILORIDE-SENSITIVE SODIUM CHANNEL SUBUNIT GAMMA"/>
    <property type="match status" value="1"/>
</dbReference>
<evidence type="ECO:0000256" key="8">
    <source>
        <dbReference type="ARBA" id="ARBA00023136"/>
    </source>
</evidence>
<evidence type="ECO:0000256" key="9">
    <source>
        <dbReference type="ARBA" id="ARBA00023201"/>
    </source>
</evidence>
<dbReference type="AlphaFoldDB" id="A0A5J6BSQ9"/>
<proteinExistence type="evidence at transcript level"/>
<comment type="subcellular location">
    <subcellularLocation>
        <location evidence="1">Membrane</location>
        <topology evidence="1">Multi-pass membrane protein</topology>
    </subcellularLocation>
</comment>
<keyword evidence="7 11" id="KW-0406">Ion transport</keyword>
<gene>
    <name evidence="13" type="primary">ASIC4</name>
</gene>
<dbReference type="GO" id="GO:0016020">
    <property type="term" value="C:membrane"/>
    <property type="evidence" value="ECO:0007669"/>
    <property type="project" value="UniProtKB-SubCell"/>
</dbReference>
<evidence type="ECO:0000256" key="10">
    <source>
        <dbReference type="ARBA" id="ARBA00023303"/>
    </source>
</evidence>
<keyword evidence="9 11" id="KW-0739">Sodium transport</keyword>
<comment type="similarity">
    <text evidence="11">Belongs to the amiloride-sensitive sodium channel (TC 1.A.6) family.</text>
</comment>
<dbReference type="InterPro" id="IPR001873">
    <property type="entry name" value="ENaC"/>
</dbReference>
<name>A0A5J6BSQ9_TRIAD</name>
<evidence type="ECO:0000256" key="1">
    <source>
        <dbReference type="ARBA" id="ARBA00004141"/>
    </source>
</evidence>
<evidence type="ECO:0000256" key="11">
    <source>
        <dbReference type="RuleBase" id="RU000679"/>
    </source>
</evidence>
<evidence type="ECO:0000256" key="5">
    <source>
        <dbReference type="ARBA" id="ARBA00022989"/>
    </source>
</evidence>
<organism evidence="13">
    <name type="scientific">Trichoplax adhaerens</name>
    <name type="common">Trichoplax reptans</name>
    <dbReference type="NCBI Taxonomy" id="10228"/>
    <lineage>
        <taxon>Eukaryota</taxon>
        <taxon>Metazoa</taxon>
        <taxon>Placozoa</taxon>
        <taxon>Uniplacotomia</taxon>
        <taxon>Trichoplacea</taxon>
        <taxon>Trichoplacidae</taxon>
        <taxon>Trichoplax</taxon>
    </lineage>
</organism>
<dbReference type="EMBL" id="MK547545">
    <property type="protein sequence ID" value="QEP99391.1"/>
    <property type="molecule type" value="mRNA"/>
</dbReference>
<evidence type="ECO:0000256" key="6">
    <source>
        <dbReference type="ARBA" id="ARBA00023053"/>
    </source>
</evidence>
<keyword evidence="2 11" id="KW-0813">Transport</keyword>
<evidence type="ECO:0000256" key="4">
    <source>
        <dbReference type="ARBA" id="ARBA00022692"/>
    </source>
</evidence>